<evidence type="ECO:0000313" key="2">
    <source>
        <dbReference type="EMBL" id="KAH0811549.1"/>
    </source>
</evidence>
<feature type="region of interest" description="Disordered" evidence="1">
    <location>
        <begin position="82"/>
        <end position="118"/>
    </location>
</feature>
<feature type="compositionally biased region" description="Basic and acidic residues" evidence="1">
    <location>
        <begin position="82"/>
        <end position="98"/>
    </location>
</feature>
<name>A0A8J6HBD2_TENMO</name>
<proteinExistence type="predicted"/>
<evidence type="ECO:0000313" key="3">
    <source>
        <dbReference type="Proteomes" id="UP000719412"/>
    </source>
</evidence>
<organism evidence="2 3">
    <name type="scientific">Tenebrio molitor</name>
    <name type="common">Yellow mealworm beetle</name>
    <dbReference type="NCBI Taxonomy" id="7067"/>
    <lineage>
        <taxon>Eukaryota</taxon>
        <taxon>Metazoa</taxon>
        <taxon>Ecdysozoa</taxon>
        <taxon>Arthropoda</taxon>
        <taxon>Hexapoda</taxon>
        <taxon>Insecta</taxon>
        <taxon>Pterygota</taxon>
        <taxon>Neoptera</taxon>
        <taxon>Endopterygota</taxon>
        <taxon>Coleoptera</taxon>
        <taxon>Polyphaga</taxon>
        <taxon>Cucujiformia</taxon>
        <taxon>Tenebrionidae</taxon>
        <taxon>Tenebrio</taxon>
    </lineage>
</organism>
<dbReference type="AlphaFoldDB" id="A0A8J6HBD2"/>
<comment type="caution">
    <text evidence="2">The sequence shown here is derived from an EMBL/GenBank/DDBJ whole genome shotgun (WGS) entry which is preliminary data.</text>
</comment>
<protein>
    <submittedName>
        <fullName evidence="2">Uncharacterized protein</fullName>
    </submittedName>
</protein>
<sequence length="118" mass="13965">MDKENGNQKRSTKGKVAIERVHMGRSRGKKRKEKGKSYRGNNNRSEIGQEKGEEEGCMEIKVHIGNKWWKIMKIYSKEVKTTRRRVEDPMKENREECMLMRGENKRRRSKKLGRGEGK</sequence>
<feature type="compositionally biased region" description="Basic residues" evidence="1">
    <location>
        <begin position="23"/>
        <end position="34"/>
    </location>
</feature>
<accession>A0A8J6HBD2</accession>
<reference evidence="2" key="1">
    <citation type="journal article" date="2020" name="J Insects Food Feed">
        <title>The yellow mealworm (Tenebrio molitor) genome: a resource for the emerging insects as food and feed industry.</title>
        <authorList>
            <person name="Eriksson T."/>
            <person name="Andere A."/>
            <person name="Kelstrup H."/>
            <person name="Emery V."/>
            <person name="Picard C."/>
        </authorList>
    </citation>
    <scope>NUCLEOTIDE SEQUENCE</scope>
    <source>
        <strain evidence="2">Stoneville</strain>
        <tissue evidence="2">Whole head</tissue>
    </source>
</reference>
<reference evidence="2" key="2">
    <citation type="submission" date="2021-08" db="EMBL/GenBank/DDBJ databases">
        <authorList>
            <person name="Eriksson T."/>
        </authorList>
    </citation>
    <scope>NUCLEOTIDE SEQUENCE</scope>
    <source>
        <strain evidence="2">Stoneville</strain>
        <tissue evidence="2">Whole head</tissue>
    </source>
</reference>
<feature type="region of interest" description="Disordered" evidence="1">
    <location>
        <begin position="1"/>
        <end position="53"/>
    </location>
</feature>
<evidence type="ECO:0000256" key="1">
    <source>
        <dbReference type="SAM" id="MobiDB-lite"/>
    </source>
</evidence>
<dbReference type="EMBL" id="JABDTM020026721">
    <property type="protein sequence ID" value="KAH0811549.1"/>
    <property type="molecule type" value="Genomic_DNA"/>
</dbReference>
<gene>
    <name evidence="2" type="ORF">GEV33_011239</name>
</gene>
<keyword evidence="3" id="KW-1185">Reference proteome</keyword>
<dbReference type="Proteomes" id="UP000719412">
    <property type="component" value="Unassembled WGS sequence"/>
</dbReference>